<evidence type="ECO:0000256" key="1">
    <source>
        <dbReference type="SAM" id="SignalP"/>
    </source>
</evidence>
<dbReference type="OrthoDB" id="2148716at2759"/>
<dbReference type="InParanoid" id="A0A2P5HKX2"/>
<dbReference type="EMBL" id="MAVT02001444">
    <property type="protein sequence ID" value="POS70910.1"/>
    <property type="molecule type" value="Genomic_DNA"/>
</dbReference>
<evidence type="ECO:0000313" key="4">
    <source>
        <dbReference type="Proteomes" id="UP000094444"/>
    </source>
</evidence>
<evidence type="ECO:0000259" key="2">
    <source>
        <dbReference type="Pfam" id="PF13577"/>
    </source>
</evidence>
<proteinExistence type="predicted"/>
<dbReference type="SUPFAM" id="SSF54427">
    <property type="entry name" value="NTF2-like"/>
    <property type="match status" value="1"/>
</dbReference>
<sequence>MQISLPSLALLFSSVAAAQTSSRSVPTLSPYEQIRNTLALEAFLLDTRDLTNLGLVYADDASVNFPTGGAHTGLADIIAFEQRALNNTFTLVHTYVNSLVTFNDDGTANATSYATWNKLGVVNPGYFQQTWAKYFDTFVEVDGTWKFKTRDVKNMFGPISSNITAAGL</sequence>
<keyword evidence="1" id="KW-0732">Signal</keyword>
<dbReference type="InterPro" id="IPR037401">
    <property type="entry name" value="SnoaL-like"/>
</dbReference>
<feature type="chain" id="PRO_5015171607" description="SnoaL-like domain-containing protein" evidence="1">
    <location>
        <begin position="18"/>
        <end position="168"/>
    </location>
</feature>
<feature type="domain" description="SnoaL-like" evidence="2">
    <location>
        <begin position="27"/>
        <end position="150"/>
    </location>
</feature>
<feature type="signal peptide" evidence="1">
    <location>
        <begin position="1"/>
        <end position="17"/>
    </location>
</feature>
<comment type="caution">
    <text evidence="3">The sequence shown here is derived from an EMBL/GenBank/DDBJ whole genome shotgun (WGS) entry which is preliminary data.</text>
</comment>
<dbReference type="Gene3D" id="3.10.450.50">
    <property type="match status" value="1"/>
</dbReference>
<dbReference type="Pfam" id="PF13577">
    <property type="entry name" value="SnoaL_4"/>
    <property type="match status" value="1"/>
</dbReference>
<dbReference type="InterPro" id="IPR032710">
    <property type="entry name" value="NTF2-like_dom_sf"/>
</dbReference>
<protein>
    <recommendedName>
        <fullName evidence="2">SnoaL-like domain-containing protein</fullName>
    </recommendedName>
</protein>
<dbReference type="AlphaFoldDB" id="A0A2P5HKX2"/>
<gene>
    <name evidence="3" type="ORF">DHEL01_v210695</name>
</gene>
<name>A0A2P5HKX2_DIAHE</name>
<accession>A0A2P5HKX2</accession>
<evidence type="ECO:0000313" key="3">
    <source>
        <dbReference type="EMBL" id="POS70910.1"/>
    </source>
</evidence>
<reference evidence="3" key="1">
    <citation type="submission" date="2017-09" db="EMBL/GenBank/DDBJ databases">
        <title>Polyketide synthases of a Diaporthe helianthi virulent isolate.</title>
        <authorList>
            <person name="Baroncelli R."/>
        </authorList>
    </citation>
    <scope>NUCLEOTIDE SEQUENCE [LARGE SCALE GENOMIC DNA]</scope>
    <source>
        <strain evidence="3">7/96</strain>
    </source>
</reference>
<organism evidence="3 4">
    <name type="scientific">Diaporthe helianthi</name>
    <dbReference type="NCBI Taxonomy" id="158607"/>
    <lineage>
        <taxon>Eukaryota</taxon>
        <taxon>Fungi</taxon>
        <taxon>Dikarya</taxon>
        <taxon>Ascomycota</taxon>
        <taxon>Pezizomycotina</taxon>
        <taxon>Sordariomycetes</taxon>
        <taxon>Sordariomycetidae</taxon>
        <taxon>Diaporthales</taxon>
        <taxon>Diaporthaceae</taxon>
        <taxon>Diaporthe</taxon>
    </lineage>
</organism>
<dbReference type="Proteomes" id="UP000094444">
    <property type="component" value="Unassembled WGS sequence"/>
</dbReference>
<dbReference type="CDD" id="cd00531">
    <property type="entry name" value="NTF2_like"/>
    <property type="match status" value="1"/>
</dbReference>
<keyword evidence="4" id="KW-1185">Reference proteome</keyword>